<organism evidence="1 2">
    <name type="scientific">Suillus luteus UH-Slu-Lm8-n1</name>
    <dbReference type="NCBI Taxonomy" id="930992"/>
    <lineage>
        <taxon>Eukaryota</taxon>
        <taxon>Fungi</taxon>
        <taxon>Dikarya</taxon>
        <taxon>Basidiomycota</taxon>
        <taxon>Agaricomycotina</taxon>
        <taxon>Agaricomycetes</taxon>
        <taxon>Agaricomycetidae</taxon>
        <taxon>Boletales</taxon>
        <taxon>Suillineae</taxon>
        <taxon>Suillaceae</taxon>
        <taxon>Suillus</taxon>
    </lineage>
</organism>
<gene>
    <name evidence="1" type="ORF">CY34DRAFT_63079</name>
</gene>
<proteinExistence type="predicted"/>
<dbReference type="EMBL" id="KN835236">
    <property type="protein sequence ID" value="KIK42542.1"/>
    <property type="molecule type" value="Genomic_DNA"/>
</dbReference>
<protein>
    <submittedName>
        <fullName evidence="1">Unplaced genomic scaffold CY34scaffold_105, whole genome shotgun sequence</fullName>
    </submittedName>
</protein>
<dbReference type="AlphaFoldDB" id="A0A0D0B851"/>
<evidence type="ECO:0000313" key="2">
    <source>
        <dbReference type="Proteomes" id="UP000054485"/>
    </source>
</evidence>
<evidence type="ECO:0000313" key="1">
    <source>
        <dbReference type="EMBL" id="KIK42542.1"/>
    </source>
</evidence>
<name>A0A0D0B851_9AGAM</name>
<feature type="non-terminal residue" evidence="1">
    <location>
        <position position="69"/>
    </location>
</feature>
<sequence>MAYSTSNKSSCFSIFPSSPASTNVFTLFGHAQSPRDNHIMCEDLSKVFARATQRKESAGSGSRKGLRKI</sequence>
<dbReference type="HOGENOM" id="CLU_176447_0_0_1"/>
<reference evidence="2" key="2">
    <citation type="submission" date="2015-01" db="EMBL/GenBank/DDBJ databases">
        <title>Evolutionary Origins and Diversification of the Mycorrhizal Mutualists.</title>
        <authorList>
            <consortium name="DOE Joint Genome Institute"/>
            <consortium name="Mycorrhizal Genomics Consortium"/>
            <person name="Kohler A."/>
            <person name="Kuo A."/>
            <person name="Nagy L.G."/>
            <person name="Floudas D."/>
            <person name="Copeland A."/>
            <person name="Barry K.W."/>
            <person name="Cichocki N."/>
            <person name="Veneault-Fourrey C."/>
            <person name="LaButti K."/>
            <person name="Lindquist E.A."/>
            <person name="Lipzen A."/>
            <person name="Lundell T."/>
            <person name="Morin E."/>
            <person name="Murat C."/>
            <person name="Riley R."/>
            <person name="Ohm R."/>
            <person name="Sun H."/>
            <person name="Tunlid A."/>
            <person name="Henrissat B."/>
            <person name="Grigoriev I.V."/>
            <person name="Hibbett D.S."/>
            <person name="Martin F."/>
        </authorList>
    </citation>
    <scope>NUCLEOTIDE SEQUENCE [LARGE SCALE GENOMIC DNA]</scope>
    <source>
        <strain evidence="2">UH-Slu-Lm8-n1</strain>
    </source>
</reference>
<accession>A0A0D0B851</accession>
<reference evidence="1 2" key="1">
    <citation type="submission" date="2014-04" db="EMBL/GenBank/DDBJ databases">
        <authorList>
            <consortium name="DOE Joint Genome Institute"/>
            <person name="Kuo A."/>
            <person name="Ruytinx J."/>
            <person name="Rineau F."/>
            <person name="Colpaert J."/>
            <person name="Kohler A."/>
            <person name="Nagy L.G."/>
            <person name="Floudas D."/>
            <person name="Copeland A."/>
            <person name="Barry K.W."/>
            <person name="Cichocki N."/>
            <person name="Veneault-Fourrey C."/>
            <person name="LaButti K."/>
            <person name="Lindquist E.A."/>
            <person name="Lipzen A."/>
            <person name="Lundell T."/>
            <person name="Morin E."/>
            <person name="Murat C."/>
            <person name="Sun H."/>
            <person name="Tunlid A."/>
            <person name="Henrissat B."/>
            <person name="Grigoriev I.V."/>
            <person name="Hibbett D.S."/>
            <person name="Martin F."/>
            <person name="Nordberg H.P."/>
            <person name="Cantor M.N."/>
            <person name="Hua S.X."/>
        </authorList>
    </citation>
    <scope>NUCLEOTIDE SEQUENCE [LARGE SCALE GENOMIC DNA]</scope>
    <source>
        <strain evidence="1 2">UH-Slu-Lm8-n1</strain>
    </source>
</reference>
<dbReference type="InParanoid" id="A0A0D0B851"/>
<dbReference type="Proteomes" id="UP000054485">
    <property type="component" value="Unassembled WGS sequence"/>
</dbReference>
<keyword evidence="2" id="KW-1185">Reference proteome</keyword>